<protein>
    <submittedName>
        <fullName evidence="2">Uncharacterized protein</fullName>
    </submittedName>
</protein>
<evidence type="ECO:0000256" key="1">
    <source>
        <dbReference type="SAM" id="MobiDB-lite"/>
    </source>
</evidence>
<proteinExistence type="predicted"/>
<dbReference type="AlphaFoldDB" id="G0U5M5"/>
<dbReference type="EMBL" id="HE573026">
    <property type="protein sequence ID" value="CCC51176.1"/>
    <property type="molecule type" value="Genomic_DNA"/>
</dbReference>
<organism evidence="2">
    <name type="scientific">Trypanosoma vivax (strain Y486)</name>
    <dbReference type="NCBI Taxonomy" id="1055687"/>
    <lineage>
        <taxon>Eukaryota</taxon>
        <taxon>Discoba</taxon>
        <taxon>Euglenozoa</taxon>
        <taxon>Kinetoplastea</taxon>
        <taxon>Metakinetoplastina</taxon>
        <taxon>Trypanosomatida</taxon>
        <taxon>Trypanosomatidae</taxon>
        <taxon>Trypanosoma</taxon>
        <taxon>Duttonella</taxon>
    </lineage>
</organism>
<reference evidence="2" key="1">
    <citation type="journal article" date="2012" name="Proc. Natl. Acad. Sci. U.S.A.">
        <title>Antigenic diversity is generated by distinct evolutionary mechanisms in African trypanosome species.</title>
        <authorList>
            <person name="Jackson A.P."/>
            <person name="Berry A."/>
            <person name="Aslett M."/>
            <person name="Allison H.C."/>
            <person name="Burton P."/>
            <person name="Vavrova-Anderson J."/>
            <person name="Brown R."/>
            <person name="Browne H."/>
            <person name="Corton N."/>
            <person name="Hauser H."/>
            <person name="Gamble J."/>
            <person name="Gilderthorp R."/>
            <person name="Marcello L."/>
            <person name="McQuillan J."/>
            <person name="Otto T.D."/>
            <person name="Quail M.A."/>
            <person name="Sanders M.J."/>
            <person name="van Tonder A."/>
            <person name="Ginger M.L."/>
            <person name="Field M.C."/>
            <person name="Barry J.D."/>
            <person name="Hertz-Fowler C."/>
            <person name="Berriman M."/>
        </authorList>
    </citation>
    <scope>NUCLEOTIDE SEQUENCE</scope>
    <source>
        <strain evidence="2">Y486</strain>
    </source>
</reference>
<feature type="region of interest" description="Disordered" evidence="1">
    <location>
        <begin position="1"/>
        <end position="77"/>
    </location>
</feature>
<name>G0U5M5_TRYVY</name>
<feature type="compositionally biased region" description="Basic residues" evidence="1">
    <location>
        <begin position="1"/>
        <end position="38"/>
    </location>
</feature>
<sequence length="99" mass="11379">MKLTRRKRRRNTTPSCRHGHKSAHTRTNTKKKESKTRAGKVVEVGRCLILKKKQQQHKKDGNCEHHRSEPKQPKGMEKMRVHAHVCACVCKSEKCGGGR</sequence>
<gene>
    <name evidence="2" type="ORF">TVY486_1002290</name>
</gene>
<accession>G0U5M5</accession>
<feature type="compositionally biased region" description="Basic and acidic residues" evidence="1">
    <location>
        <begin position="57"/>
        <end position="77"/>
    </location>
</feature>
<evidence type="ECO:0000313" key="2">
    <source>
        <dbReference type="EMBL" id="CCC51176.1"/>
    </source>
</evidence>